<dbReference type="InterPro" id="IPR047964">
    <property type="entry name" value="EFR1-like"/>
</dbReference>
<keyword evidence="2" id="KW-0479">Metal-binding</keyword>
<dbReference type="InterPro" id="IPR017900">
    <property type="entry name" value="4Fe4S_Fe_S_CS"/>
</dbReference>
<keyword evidence="1" id="KW-0004">4Fe-4S</keyword>
<dbReference type="Proteomes" id="UP001068021">
    <property type="component" value="Unassembled WGS sequence"/>
</dbReference>
<name>A0A9E4ZX19_9EURY</name>
<dbReference type="NCBIfam" id="NF038196">
    <property type="entry name" value="ferrodoxin_EFR1"/>
    <property type="match status" value="1"/>
</dbReference>
<keyword evidence="4" id="KW-0411">Iron-sulfur</keyword>
<accession>A0A9E4ZX19</accession>
<dbReference type="EMBL" id="JAPVER010000020">
    <property type="protein sequence ID" value="MCZ3366904.1"/>
    <property type="molecule type" value="Genomic_DNA"/>
</dbReference>
<keyword evidence="8" id="KW-1185">Reference proteome</keyword>
<evidence type="ECO:0000313" key="8">
    <source>
        <dbReference type="Proteomes" id="UP001068021"/>
    </source>
</evidence>
<organism evidence="6 8">
    <name type="scientific">Methanobacterium veterum</name>
    <dbReference type="NCBI Taxonomy" id="408577"/>
    <lineage>
        <taxon>Archaea</taxon>
        <taxon>Methanobacteriati</taxon>
        <taxon>Methanobacteriota</taxon>
        <taxon>Methanomada group</taxon>
        <taxon>Methanobacteria</taxon>
        <taxon>Methanobacteriales</taxon>
        <taxon>Methanobacteriaceae</taxon>
        <taxon>Methanobacterium</taxon>
    </lineage>
</organism>
<feature type="domain" description="4Fe-4S ferredoxin-type" evidence="5">
    <location>
        <begin position="188"/>
        <end position="217"/>
    </location>
</feature>
<dbReference type="AlphaFoldDB" id="A0A9E4ZX19"/>
<dbReference type="InterPro" id="IPR050572">
    <property type="entry name" value="Fe-S_Ferredoxin"/>
</dbReference>
<dbReference type="SUPFAM" id="SSF52218">
    <property type="entry name" value="Flavoproteins"/>
    <property type="match status" value="1"/>
</dbReference>
<evidence type="ECO:0000313" key="6">
    <source>
        <dbReference type="EMBL" id="MCZ3366904.1"/>
    </source>
</evidence>
<sequence>MNLKRIDFYYFSGTGNTFLVVKKMQETFKKNGIDVNMHRIENSDPEKVNLNNMIGLGFPVAELSTYEFVWEFINSLSQSEGTEIFMVDTLGGISGGVVGHMREIVKKKGYVPIGAKEIIMPVNIFYIQDEEINKGKVEKGLIEAEEYAADIINGKAEWGKIPVISDALYYTSLLGLKITETRLNQKLLYLAADKGKCNKCGTCAKLCPIANIKMGEDGYPENLMHCQYCLRCTSFCPKDAIPCKINYNGKTYRAVKANKLLI</sequence>
<dbReference type="GO" id="GO:0016491">
    <property type="term" value="F:oxidoreductase activity"/>
    <property type="evidence" value="ECO:0007669"/>
    <property type="project" value="UniProtKB-ARBA"/>
</dbReference>
<evidence type="ECO:0000256" key="4">
    <source>
        <dbReference type="ARBA" id="ARBA00023014"/>
    </source>
</evidence>
<dbReference type="GO" id="GO:0046872">
    <property type="term" value="F:metal ion binding"/>
    <property type="evidence" value="ECO:0007669"/>
    <property type="project" value="UniProtKB-KW"/>
</dbReference>
<evidence type="ECO:0000256" key="2">
    <source>
        <dbReference type="ARBA" id="ARBA00022723"/>
    </source>
</evidence>
<evidence type="ECO:0000313" key="7">
    <source>
        <dbReference type="EMBL" id="MCZ3373949.1"/>
    </source>
</evidence>
<keyword evidence="3" id="KW-0408">Iron</keyword>
<dbReference type="Gene3D" id="3.30.70.20">
    <property type="match status" value="1"/>
</dbReference>
<dbReference type="InterPro" id="IPR029039">
    <property type="entry name" value="Flavoprotein-like_sf"/>
</dbReference>
<dbReference type="GO" id="GO:0051539">
    <property type="term" value="F:4 iron, 4 sulfur cluster binding"/>
    <property type="evidence" value="ECO:0007669"/>
    <property type="project" value="UniProtKB-KW"/>
</dbReference>
<proteinExistence type="predicted"/>
<dbReference type="Pfam" id="PF13237">
    <property type="entry name" value="Fer4_10"/>
    <property type="match status" value="1"/>
</dbReference>
<reference evidence="6" key="1">
    <citation type="submission" date="2022-12" db="EMBL/GenBank/DDBJ databases">
        <title>Reclassification of two methanogenic archaea species isolated from the Kolyma lowland permafrost.</title>
        <authorList>
            <person name="Trubitsyn V.E."/>
            <person name="Rivkina E.M."/>
            <person name="Shcherbakova V.A."/>
        </authorList>
    </citation>
    <scope>NUCLEOTIDE SEQUENCE</scope>
    <source>
        <strain evidence="6">M2</strain>
        <strain evidence="7">MK4</strain>
    </source>
</reference>
<dbReference type="PANTHER" id="PTHR43687">
    <property type="entry name" value="ADENYLYLSULFATE REDUCTASE, BETA SUBUNIT"/>
    <property type="match status" value="1"/>
</dbReference>
<dbReference type="EMBL" id="JAPVES010000030">
    <property type="protein sequence ID" value="MCZ3373949.1"/>
    <property type="molecule type" value="Genomic_DNA"/>
</dbReference>
<dbReference type="Gene3D" id="3.40.50.360">
    <property type="match status" value="1"/>
</dbReference>
<gene>
    <name evidence="7" type="ORF">O3H35_14955</name>
    <name evidence="6" type="ORF">O3H54_13540</name>
</gene>
<comment type="caution">
    <text evidence="6">The sequence shown here is derived from an EMBL/GenBank/DDBJ whole genome shotgun (WGS) entry which is preliminary data.</text>
</comment>
<dbReference type="PANTHER" id="PTHR43687:SF1">
    <property type="entry name" value="FERREDOXIN III"/>
    <property type="match status" value="1"/>
</dbReference>
<dbReference type="RefSeq" id="WP_048080722.1">
    <property type="nucleotide sequence ID" value="NZ_JAPVER010000020.1"/>
</dbReference>
<evidence type="ECO:0000256" key="3">
    <source>
        <dbReference type="ARBA" id="ARBA00023004"/>
    </source>
</evidence>
<dbReference type="Proteomes" id="UP001074446">
    <property type="component" value="Unassembled WGS sequence"/>
</dbReference>
<dbReference type="SUPFAM" id="SSF54862">
    <property type="entry name" value="4Fe-4S ferredoxins"/>
    <property type="match status" value="1"/>
</dbReference>
<dbReference type="PROSITE" id="PS00198">
    <property type="entry name" value="4FE4S_FER_1"/>
    <property type="match status" value="1"/>
</dbReference>
<evidence type="ECO:0000259" key="5">
    <source>
        <dbReference type="PROSITE" id="PS51379"/>
    </source>
</evidence>
<evidence type="ECO:0000256" key="1">
    <source>
        <dbReference type="ARBA" id="ARBA00022485"/>
    </source>
</evidence>
<dbReference type="InterPro" id="IPR017896">
    <property type="entry name" value="4Fe4S_Fe-S-bd"/>
</dbReference>
<protein>
    <submittedName>
        <fullName evidence="6">EFR1 family ferrodoxin</fullName>
    </submittedName>
</protein>
<dbReference type="PROSITE" id="PS51379">
    <property type="entry name" value="4FE4S_FER_2"/>
    <property type="match status" value="1"/>
</dbReference>